<evidence type="ECO:0008006" key="2">
    <source>
        <dbReference type="Google" id="ProtNLM"/>
    </source>
</evidence>
<gene>
    <name evidence="1" type="ORF">LCGC14_2936060</name>
</gene>
<proteinExistence type="predicted"/>
<protein>
    <recommendedName>
        <fullName evidence="2">Sialate O-acetylesterase domain-containing protein</fullName>
    </recommendedName>
</protein>
<dbReference type="SUPFAM" id="SSF52266">
    <property type="entry name" value="SGNH hydrolase"/>
    <property type="match status" value="1"/>
</dbReference>
<organism evidence="1">
    <name type="scientific">marine sediment metagenome</name>
    <dbReference type="NCBI Taxonomy" id="412755"/>
    <lineage>
        <taxon>unclassified sequences</taxon>
        <taxon>metagenomes</taxon>
        <taxon>ecological metagenomes</taxon>
    </lineage>
</organism>
<feature type="non-terminal residue" evidence="1">
    <location>
        <position position="100"/>
    </location>
</feature>
<evidence type="ECO:0000313" key="1">
    <source>
        <dbReference type="EMBL" id="KKK69235.1"/>
    </source>
</evidence>
<dbReference type="EMBL" id="LAZR01058749">
    <property type="protein sequence ID" value="KKK69235.1"/>
    <property type="molecule type" value="Genomic_DNA"/>
</dbReference>
<sequence length="100" mass="11262">MKQFFIKTINTILILLISASFTYARKNQSRTTDGAGEKLTQEEAATPDKKIKVFVLSGQSGMAGFGDSKKLSDAMRKGNDRILMFEDGEWQPLKPFKVYH</sequence>
<dbReference type="AlphaFoldDB" id="A0A0F8Y6I2"/>
<reference evidence="1" key="1">
    <citation type="journal article" date="2015" name="Nature">
        <title>Complex archaea that bridge the gap between prokaryotes and eukaryotes.</title>
        <authorList>
            <person name="Spang A."/>
            <person name="Saw J.H."/>
            <person name="Jorgensen S.L."/>
            <person name="Zaremba-Niedzwiedzka K."/>
            <person name="Martijn J."/>
            <person name="Lind A.E."/>
            <person name="van Eijk R."/>
            <person name="Schleper C."/>
            <person name="Guy L."/>
            <person name="Ettema T.J."/>
        </authorList>
    </citation>
    <scope>NUCLEOTIDE SEQUENCE</scope>
</reference>
<dbReference type="Gene3D" id="3.40.50.1110">
    <property type="entry name" value="SGNH hydrolase"/>
    <property type="match status" value="1"/>
</dbReference>
<accession>A0A0F8Y6I2</accession>
<dbReference type="InterPro" id="IPR036514">
    <property type="entry name" value="SGNH_hydro_sf"/>
</dbReference>
<comment type="caution">
    <text evidence="1">The sequence shown here is derived from an EMBL/GenBank/DDBJ whole genome shotgun (WGS) entry which is preliminary data.</text>
</comment>
<name>A0A0F8Y6I2_9ZZZZ</name>